<feature type="compositionally biased region" description="Basic and acidic residues" evidence="1">
    <location>
        <begin position="19"/>
        <end position="31"/>
    </location>
</feature>
<dbReference type="AlphaFoldDB" id="A0AAE1HJI7"/>
<accession>A0AAE1HJI7</accession>
<feature type="compositionally biased region" description="Polar residues" evidence="1">
    <location>
        <begin position="1"/>
        <end position="11"/>
    </location>
</feature>
<gene>
    <name evidence="2" type="ORF">KUF71_011983</name>
</gene>
<reference evidence="2" key="2">
    <citation type="journal article" date="2023" name="BMC Genomics">
        <title>Pest status, molecular evolution, and epigenetic factors derived from the genome assembly of Frankliniella fusca, a thysanopteran phytovirus vector.</title>
        <authorList>
            <person name="Catto M.A."/>
            <person name="Labadie P.E."/>
            <person name="Jacobson A.L."/>
            <person name="Kennedy G.G."/>
            <person name="Srinivasan R."/>
            <person name="Hunt B.G."/>
        </authorList>
    </citation>
    <scope>NUCLEOTIDE SEQUENCE</scope>
    <source>
        <strain evidence="2">PL_HMW_Pooled</strain>
    </source>
</reference>
<evidence type="ECO:0000256" key="1">
    <source>
        <dbReference type="SAM" id="MobiDB-lite"/>
    </source>
</evidence>
<keyword evidence="3" id="KW-1185">Reference proteome</keyword>
<dbReference type="InterPro" id="IPR001356">
    <property type="entry name" value="HD"/>
</dbReference>
<feature type="compositionally biased region" description="Gly residues" evidence="1">
    <location>
        <begin position="49"/>
        <end position="67"/>
    </location>
</feature>
<dbReference type="CDD" id="cd00086">
    <property type="entry name" value="homeodomain"/>
    <property type="match status" value="1"/>
</dbReference>
<proteinExistence type="predicted"/>
<dbReference type="EMBL" id="JAHWGI010001092">
    <property type="protein sequence ID" value="KAK3922526.1"/>
    <property type="molecule type" value="Genomic_DNA"/>
</dbReference>
<sequence>MEKSWKSQVWFSNRRAKWRREEKVRGQRRPDVALGGGGGASTPTATTPNGGGAAPGGGGGGGLGGVSPGPPSSSSAVGSATAAGAGSASVSRLNINSSFNSMYSGISQPIATMADSYSGMSSMNGSCLQQREAHAAHAHASQPLSHGYPYMFHHDPLHPLGSAYNARAPSMAHQGHQAHHATVGYGPAHSSVPTSTGVISAGLFSGVPGLSGLSNLSGLSAATAAAVATAARLGAYQEYGRREGQGLDGLGHDGSPAAQLQ</sequence>
<comment type="caution">
    <text evidence="2">The sequence shown here is derived from an EMBL/GenBank/DDBJ whole genome shotgun (WGS) entry which is preliminary data.</text>
</comment>
<dbReference type="Proteomes" id="UP001219518">
    <property type="component" value="Unassembled WGS sequence"/>
</dbReference>
<organism evidence="2 3">
    <name type="scientific">Frankliniella fusca</name>
    <dbReference type="NCBI Taxonomy" id="407009"/>
    <lineage>
        <taxon>Eukaryota</taxon>
        <taxon>Metazoa</taxon>
        <taxon>Ecdysozoa</taxon>
        <taxon>Arthropoda</taxon>
        <taxon>Hexapoda</taxon>
        <taxon>Insecta</taxon>
        <taxon>Pterygota</taxon>
        <taxon>Neoptera</taxon>
        <taxon>Paraneoptera</taxon>
        <taxon>Thysanoptera</taxon>
        <taxon>Terebrantia</taxon>
        <taxon>Thripoidea</taxon>
        <taxon>Thripidae</taxon>
        <taxon>Frankliniella</taxon>
    </lineage>
</organism>
<protein>
    <submittedName>
        <fullName evidence="2">Paired box protein Pax-6</fullName>
    </submittedName>
</protein>
<name>A0AAE1HJI7_9NEOP</name>
<reference evidence="2" key="1">
    <citation type="submission" date="2021-07" db="EMBL/GenBank/DDBJ databases">
        <authorList>
            <person name="Catto M.A."/>
            <person name="Jacobson A."/>
            <person name="Kennedy G."/>
            <person name="Labadie P."/>
            <person name="Hunt B.G."/>
            <person name="Srinivasan R."/>
        </authorList>
    </citation>
    <scope>NUCLEOTIDE SEQUENCE</scope>
    <source>
        <strain evidence="2">PL_HMW_Pooled</strain>
        <tissue evidence="2">Head</tissue>
    </source>
</reference>
<evidence type="ECO:0000313" key="2">
    <source>
        <dbReference type="EMBL" id="KAK3922526.1"/>
    </source>
</evidence>
<feature type="region of interest" description="Disordered" evidence="1">
    <location>
        <begin position="1"/>
        <end position="80"/>
    </location>
</feature>
<evidence type="ECO:0000313" key="3">
    <source>
        <dbReference type="Proteomes" id="UP001219518"/>
    </source>
</evidence>
<dbReference type="GO" id="GO:0003677">
    <property type="term" value="F:DNA binding"/>
    <property type="evidence" value="ECO:0007669"/>
    <property type="project" value="InterPro"/>
</dbReference>